<proteinExistence type="predicted"/>
<evidence type="ECO:0000313" key="2">
    <source>
        <dbReference type="Proteomes" id="UP000543554"/>
    </source>
</evidence>
<dbReference type="AlphaFoldDB" id="A0AA40S862"/>
<protein>
    <submittedName>
        <fullName evidence="1">Uncharacterized protein</fullName>
    </submittedName>
</protein>
<dbReference type="Proteomes" id="UP000543554">
    <property type="component" value="Unassembled WGS sequence"/>
</dbReference>
<evidence type="ECO:0000313" key="1">
    <source>
        <dbReference type="EMBL" id="MBA8916102.1"/>
    </source>
</evidence>
<dbReference type="EMBL" id="JACJIB010000014">
    <property type="protein sequence ID" value="MBA8916102.1"/>
    <property type="molecule type" value="Genomic_DNA"/>
</dbReference>
<organism evidence="1 2">
    <name type="scientific">Methylorubrum thiocyanatum</name>
    <dbReference type="NCBI Taxonomy" id="47958"/>
    <lineage>
        <taxon>Bacteria</taxon>
        <taxon>Pseudomonadati</taxon>
        <taxon>Pseudomonadota</taxon>
        <taxon>Alphaproteobacteria</taxon>
        <taxon>Hyphomicrobiales</taxon>
        <taxon>Methylobacteriaceae</taxon>
        <taxon>Methylorubrum</taxon>
    </lineage>
</organism>
<accession>A0AA40S862</accession>
<comment type="caution">
    <text evidence="1">The sequence shown here is derived from an EMBL/GenBank/DDBJ whole genome shotgun (WGS) entry which is preliminary data.</text>
</comment>
<keyword evidence="2" id="KW-1185">Reference proteome</keyword>
<gene>
    <name evidence="1" type="ORF">HNR51_005221</name>
</gene>
<name>A0AA40S862_9HYPH</name>
<dbReference type="RefSeq" id="WP_182556830.1">
    <property type="nucleotide sequence ID" value="NZ_BPRF01000009.1"/>
</dbReference>
<reference evidence="1 2" key="1">
    <citation type="submission" date="2020-08" db="EMBL/GenBank/DDBJ databases">
        <title>Genomic Encyclopedia of Type Strains, Phase IV (KMG-IV): sequencing the most valuable type-strain genomes for metagenomic binning, comparative biology and taxonomic classification.</title>
        <authorList>
            <person name="Goeker M."/>
        </authorList>
    </citation>
    <scope>NUCLEOTIDE SEQUENCE [LARGE SCALE GENOMIC DNA]</scope>
    <source>
        <strain evidence="1 2">DSM 11490</strain>
    </source>
</reference>
<sequence>MKQGVTAGPAMRAVLDRLLALDQSQDLRLPPRLVAHDADAFGDPADVLRLPAGEVAQLPH</sequence>